<feature type="compositionally biased region" description="Gly residues" evidence="1">
    <location>
        <begin position="130"/>
        <end position="145"/>
    </location>
</feature>
<dbReference type="RefSeq" id="WP_344980171.1">
    <property type="nucleotide sequence ID" value="NZ_BAAAVI010000073.1"/>
</dbReference>
<sequence length="155" mass="16890">MRPVADRDSAEWWARTAAGEFSVQRCDSCGTLRFPARAYCHRCRTRGWRWQPVAPAGRVESWIVSHQPFLPGATEPYVVVMVRLADAPECVMYGNWRGARPPAAGEPVRAHFTVVDDGLSLIDWAPAGEEGNGAGRGRGGEGPAGRGRDTEDRAG</sequence>
<organism evidence="4 5">
    <name type="scientific">Streptosporangium fragile</name>
    <dbReference type="NCBI Taxonomy" id="46186"/>
    <lineage>
        <taxon>Bacteria</taxon>
        <taxon>Bacillati</taxon>
        <taxon>Actinomycetota</taxon>
        <taxon>Actinomycetes</taxon>
        <taxon>Streptosporangiales</taxon>
        <taxon>Streptosporangiaceae</taxon>
        <taxon>Streptosporangium</taxon>
    </lineage>
</organism>
<evidence type="ECO:0008006" key="6">
    <source>
        <dbReference type="Google" id="ProtNLM"/>
    </source>
</evidence>
<evidence type="ECO:0000259" key="3">
    <source>
        <dbReference type="Pfam" id="PF12172"/>
    </source>
</evidence>
<feature type="region of interest" description="Disordered" evidence="1">
    <location>
        <begin position="125"/>
        <end position="155"/>
    </location>
</feature>
<dbReference type="InterPro" id="IPR022002">
    <property type="entry name" value="ChsH2_Znr"/>
</dbReference>
<dbReference type="Proteomes" id="UP001500831">
    <property type="component" value="Unassembled WGS sequence"/>
</dbReference>
<feature type="domain" description="ChsH2 rubredoxin-like zinc ribbon" evidence="3">
    <location>
        <begin position="13"/>
        <end position="48"/>
    </location>
</feature>
<dbReference type="Pfam" id="PF01796">
    <property type="entry name" value="OB_ChsH2_C"/>
    <property type="match status" value="1"/>
</dbReference>
<dbReference type="PANTHER" id="PTHR34075">
    <property type="entry name" value="BLR3430 PROTEIN"/>
    <property type="match status" value="1"/>
</dbReference>
<dbReference type="SUPFAM" id="SSF50249">
    <property type="entry name" value="Nucleic acid-binding proteins"/>
    <property type="match status" value="1"/>
</dbReference>
<dbReference type="InterPro" id="IPR052513">
    <property type="entry name" value="Thioester_dehydratase-like"/>
</dbReference>
<accession>A0ABP6INE2</accession>
<dbReference type="Pfam" id="PF12172">
    <property type="entry name" value="zf-ChsH2"/>
    <property type="match status" value="1"/>
</dbReference>
<evidence type="ECO:0000259" key="2">
    <source>
        <dbReference type="Pfam" id="PF01796"/>
    </source>
</evidence>
<dbReference type="InterPro" id="IPR012340">
    <property type="entry name" value="NA-bd_OB-fold"/>
</dbReference>
<evidence type="ECO:0000313" key="5">
    <source>
        <dbReference type="Proteomes" id="UP001500831"/>
    </source>
</evidence>
<comment type="caution">
    <text evidence="4">The sequence shown here is derived from an EMBL/GenBank/DDBJ whole genome shotgun (WGS) entry which is preliminary data.</text>
</comment>
<dbReference type="PANTHER" id="PTHR34075:SF5">
    <property type="entry name" value="BLR3430 PROTEIN"/>
    <property type="match status" value="1"/>
</dbReference>
<protein>
    <recommendedName>
        <fullName evidence="6">DNA-binding protein</fullName>
    </recommendedName>
</protein>
<reference evidence="5" key="1">
    <citation type="journal article" date="2019" name="Int. J. Syst. Evol. Microbiol.">
        <title>The Global Catalogue of Microorganisms (GCM) 10K type strain sequencing project: providing services to taxonomists for standard genome sequencing and annotation.</title>
        <authorList>
            <consortium name="The Broad Institute Genomics Platform"/>
            <consortium name="The Broad Institute Genome Sequencing Center for Infectious Disease"/>
            <person name="Wu L."/>
            <person name="Ma J."/>
        </authorList>
    </citation>
    <scope>NUCLEOTIDE SEQUENCE [LARGE SCALE GENOMIC DNA]</scope>
    <source>
        <strain evidence="5">JCM 6242</strain>
    </source>
</reference>
<name>A0ABP6INE2_9ACTN</name>
<keyword evidence="5" id="KW-1185">Reference proteome</keyword>
<proteinExistence type="predicted"/>
<dbReference type="InterPro" id="IPR002878">
    <property type="entry name" value="ChsH2_C"/>
</dbReference>
<evidence type="ECO:0000256" key="1">
    <source>
        <dbReference type="SAM" id="MobiDB-lite"/>
    </source>
</evidence>
<evidence type="ECO:0000313" key="4">
    <source>
        <dbReference type="EMBL" id="GAA2902302.1"/>
    </source>
</evidence>
<feature type="domain" description="ChsH2 C-terminal OB-fold" evidence="2">
    <location>
        <begin position="50"/>
        <end position="112"/>
    </location>
</feature>
<dbReference type="EMBL" id="BAAAVI010000073">
    <property type="protein sequence ID" value="GAA2902302.1"/>
    <property type="molecule type" value="Genomic_DNA"/>
</dbReference>
<gene>
    <name evidence="4" type="ORF">GCM10010517_68190</name>
</gene>
<dbReference type="Gene3D" id="6.10.30.10">
    <property type="match status" value="1"/>
</dbReference>
<feature type="compositionally biased region" description="Basic and acidic residues" evidence="1">
    <location>
        <begin position="146"/>
        <end position="155"/>
    </location>
</feature>